<dbReference type="Pfam" id="PF07714">
    <property type="entry name" value="PK_Tyr_Ser-Thr"/>
    <property type="match status" value="1"/>
</dbReference>
<dbReference type="InterPro" id="IPR008266">
    <property type="entry name" value="Tyr_kinase_AS"/>
</dbReference>
<organism evidence="2 3">
    <name type="scientific">Rhizophagus irregularis (strain DAOM 197198w)</name>
    <name type="common">Glomus intraradices</name>
    <dbReference type="NCBI Taxonomy" id="1432141"/>
    <lineage>
        <taxon>Eukaryota</taxon>
        <taxon>Fungi</taxon>
        <taxon>Fungi incertae sedis</taxon>
        <taxon>Mucoromycota</taxon>
        <taxon>Glomeromycotina</taxon>
        <taxon>Glomeromycetes</taxon>
        <taxon>Glomerales</taxon>
        <taxon>Glomeraceae</taxon>
        <taxon>Rhizophagus</taxon>
    </lineage>
</organism>
<gene>
    <name evidence="2" type="ORF">RirG_183360</name>
</gene>
<dbReference type="InterPro" id="IPR036537">
    <property type="entry name" value="Adaptor_Cbl_N_dom_sf"/>
</dbReference>
<dbReference type="EMBL" id="JEMT01026061">
    <property type="protein sequence ID" value="EXX60047.1"/>
    <property type="molecule type" value="Genomic_DNA"/>
</dbReference>
<dbReference type="InterPro" id="IPR000719">
    <property type="entry name" value="Prot_kinase_dom"/>
</dbReference>
<dbReference type="SUPFAM" id="SSF81901">
    <property type="entry name" value="HCP-like"/>
    <property type="match status" value="1"/>
</dbReference>
<evidence type="ECO:0000313" key="3">
    <source>
        <dbReference type="Proteomes" id="UP000022910"/>
    </source>
</evidence>
<name>A0A015IS68_RHIIW</name>
<dbReference type="GO" id="GO:0005524">
    <property type="term" value="F:ATP binding"/>
    <property type="evidence" value="ECO:0007669"/>
    <property type="project" value="InterPro"/>
</dbReference>
<sequence>MSDPISRVSDTATNGLAIAATVSKEAAVVADVLTPFIPLISEIAHIVQDIINLYQTAEHNKRICGSLLSRATAAETAVNMLKIRRLENEDVFKSKEYYRNFQKLVMVIGKIKNFISEVSQIKGLRKFLAAHSIEEQFRNLTEEFDGLMRVLNFTMAVQNQIQMEEDQKVIRSDIKEMTKYLQTIEGGIVNELKEISSSLDDITQLNIAWQKKVLHDDDNVLASATIKITELHDPPETVKRGTKVYKKIRMGEEVAIKEKILGNDEKKLMNDILSQVVILKKLKESQYILQFYGIAQDASAMYMVTEWCEYGNLQEYYQGYGPLDWHVKTQLAVDVARGLTFLHTVAILHHDIRSENILITIHHQAKLANFTLSRGFNDPTKNMMPTIDTVRWMAPEKLRDHRKNPYTAKCEIYSFGMLLWEIAEEKLPFHNEKDILEIRNLVVQKMVRPVFNNSVPHEWVKISHKALQDSPSARPPLKDMFMTLNHLYRKFLPSQPIRPTLVKLPTEEDLPSDDDDDFAIEDFSANNILTVREAVLEHKRRDGDKLKAWESFKYYAEEFSDVTASYWKGYYLYYGLSPINNPSDTEEKRQRLVEAAKLFKSAADFGLPDAQLRYGHCLWSGDGVKKSIPQAIEYFQLSADNENSTAMYNIGNVYYHGLGVTKDDEKGIKYLRLAALREQPKALEMCKQKESGHNTGVDIIIHYRPIFRAIQALIQRPKVAKDFV</sequence>
<proteinExistence type="predicted"/>
<dbReference type="PANTHER" id="PTHR44329">
    <property type="entry name" value="SERINE/THREONINE-PROTEIN KINASE TNNI3K-RELATED"/>
    <property type="match status" value="1"/>
</dbReference>
<dbReference type="InterPro" id="IPR001245">
    <property type="entry name" value="Ser-Thr/Tyr_kinase_cat_dom"/>
</dbReference>
<dbReference type="CDD" id="cd21037">
    <property type="entry name" value="MLKL_NTD"/>
    <property type="match status" value="1"/>
</dbReference>
<dbReference type="HOGENOM" id="CLU_000288_102_3_1"/>
<protein>
    <submittedName>
        <fullName evidence="2">Cdc15p</fullName>
    </submittedName>
</protein>
<dbReference type="GO" id="GO:0007166">
    <property type="term" value="P:cell surface receptor signaling pathway"/>
    <property type="evidence" value="ECO:0007669"/>
    <property type="project" value="InterPro"/>
</dbReference>
<dbReference type="SMART" id="SM00671">
    <property type="entry name" value="SEL1"/>
    <property type="match status" value="2"/>
</dbReference>
<dbReference type="SUPFAM" id="SSF56112">
    <property type="entry name" value="Protein kinase-like (PK-like)"/>
    <property type="match status" value="1"/>
</dbReference>
<comment type="caution">
    <text evidence="2">The sequence shown here is derived from an EMBL/GenBank/DDBJ whole genome shotgun (WGS) entry which is preliminary data.</text>
</comment>
<dbReference type="GO" id="GO:0004674">
    <property type="term" value="F:protein serine/threonine kinase activity"/>
    <property type="evidence" value="ECO:0007669"/>
    <property type="project" value="TreeGrafter"/>
</dbReference>
<evidence type="ECO:0000259" key="1">
    <source>
        <dbReference type="PROSITE" id="PS50011"/>
    </source>
</evidence>
<dbReference type="Gene3D" id="1.20.930.20">
    <property type="entry name" value="Adaptor protein Cbl, N-terminal domain"/>
    <property type="match status" value="1"/>
</dbReference>
<dbReference type="Gene3D" id="1.10.510.10">
    <property type="entry name" value="Transferase(Phosphotransferase) domain 1"/>
    <property type="match status" value="1"/>
</dbReference>
<dbReference type="Gene3D" id="1.25.40.10">
    <property type="entry name" value="Tetratricopeptide repeat domain"/>
    <property type="match status" value="1"/>
</dbReference>
<dbReference type="InterPro" id="IPR011990">
    <property type="entry name" value="TPR-like_helical_dom_sf"/>
</dbReference>
<dbReference type="Pfam" id="PF08238">
    <property type="entry name" value="Sel1"/>
    <property type="match status" value="2"/>
</dbReference>
<evidence type="ECO:0000313" key="2">
    <source>
        <dbReference type="EMBL" id="EXX60047.1"/>
    </source>
</evidence>
<accession>A0A015IS68</accession>
<dbReference type="PROSITE" id="PS00109">
    <property type="entry name" value="PROTEIN_KINASE_TYR"/>
    <property type="match status" value="1"/>
</dbReference>
<dbReference type="AlphaFoldDB" id="A0A015IS68"/>
<dbReference type="Proteomes" id="UP000022910">
    <property type="component" value="Unassembled WGS sequence"/>
</dbReference>
<dbReference type="InterPro" id="IPR011009">
    <property type="entry name" value="Kinase-like_dom_sf"/>
</dbReference>
<dbReference type="SMR" id="A0A015IS68"/>
<feature type="domain" description="Protein kinase" evidence="1">
    <location>
        <begin position="178"/>
        <end position="489"/>
    </location>
</feature>
<dbReference type="InterPro" id="IPR051681">
    <property type="entry name" value="Ser/Thr_Kinases-Pseudokinases"/>
</dbReference>
<dbReference type="PROSITE" id="PS50011">
    <property type="entry name" value="PROTEIN_KINASE_DOM"/>
    <property type="match status" value="1"/>
</dbReference>
<keyword evidence="3" id="KW-1185">Reference proteome</keyword>
<dbReference type="InterPro" id="IPR006597">
    <property type="entry name" value="Sel1-like"/>
</dbReference>
<dbReference type="OrthoDB" id="2384430at2759"/>
<dbReference type="InterPro" id="IPR059179">
    <property type="entry name" value="MLKL-like_MCAfunc"/>
</dbReference>
<reference evidence="2 3" key="1">
    <citation type="submission" date="2014-02" db="EMBL/GenBank/DDBJ databases">
        <title>Single nucleus genome sequencing reveals high similarity among nuclei of an endomycorrhizal fungus.</title>
        <authorList>
            <person name="Lin K."/>
            <person name="Geurts R."/>
            <person name="Zhang Z."/>
            <person name="Limpens E."/>
            <person name="Saunders D.G."/>
            <person name="Mu D."/>
            <person name="Pang E."/>
            <person name="Cao H."/>
            <person name="Cha H."/>
            <person name="Lin T."/>
            <person name="Zhou Q."/>
            <person name="Shang Y."/>
            <person name="Li Y."/>
            <person name="Ivanov S."/>
            <person name="Sharma T."/>
            <person name="Velzen R.V."/>
            <person name="Ruijter N.D."/>
            <person name="Aanen D.K."/>
            <person name="Win J."/>
            <person name="Kamoun S."/>
            <person name="Bisseling T."/>
            <person name="Huang S."/>
        </authorList>
    </citation>
    <scope>NUCLEOTIDE SEQUENCE [LARGE SCALE GENOMIC DNA]</scope>
    <source>
        <strain evidence="3">DAOM197198w</strain>
    </source>
</reference>